<keyword evidence="2" id="KW-0812">Transmembrane</keyword>
<feature type="compositionally biased region" description="Polar residues" evidence="1">
    <location>
        <begin position="131"/>
        <end position="142"/>
    </location>
</feature>
<dbReference type="EMBL" id="FUXA01000008">
    <property type="protein sequence ID" value="SJZ73210.1"/>
    <property type="molecule type" value="Genomic_DNA"/>
</dbReference>
<dbReference type="InterPro" id="IPR039564">
    <property type="entry name" value="Peptidase_C39-like"/>
</dbReference>
<keyword evidence="2" id="KW-1133">Transmembrane helix</keyword>
<feature type="compositionally biased region" description="Polar residues" evidence="1">
    <location>
        <begin position="1"/>
        <end position="14"/>
    </location>
</feature>
<dbReference type="OrthoDB" id="3186156at2"/>
<feature type="region of interest" description="Disordered" evidence="1">
    <location>
        <begin position="1"/>
        <end position="168"/>
    </location>
</feature>
<name>A0A1T4N1F4_9FIRM</name>
<feature type="domain" description="Peptidase C39-like" evidence="3">
    <location>
        <begin position="320"/>
        <end position="453"/>
    </location>
</feature>
<dbReference type="Proteomes" id="UP000189857">
    <property type="component" value="Unassembled WGS sequence"/>
</dbReference>
<feature type="compositionally biased region" description="Basic and acidic residues" evidence="1">
    <location>
        <begin position="143"/>
        <end position="152"/>
    </location>
</feature>
<proteinExistence type="predicted"/>
<organism evidence="4 5">
    <name type="scientific">Eubacterium ruminantium</name>
    <dbReference type="NCBI Taxonomy" id="42322"/>
    <lineage>
        <taxon>Bacteria</taxon>
        <taxon>Bacillati</taxon>
        <taxon>Bacillota</taxon>
        <taxon>Clostridia</taxon>
        <taxon>Eubacteriales</taxon>
        <taxon>Eubacteriaceae</taxon>
        <taxon>Eubacterium</taxon>
    </lineage>
</organism>
<dbReference type="AlphaFoldDB" id="A0A1T4N1F4"/>
<evidence type="ECO:0000256" key="1">
    <source>
        <dbReference type="SAM" id="MobiDB-lite"/>
    </source>
</evidence>
<feature type="transmembrane region" description="Helical" evidence="2">
    <location>
        <begin position="173"/>
        <end position="196"/>
    </location>
</feature>
<reference evidence="4 5" key="1">
    <citation type="submission" date="2017-02" db="EMBL/GenBank/DDBJ databases">
        <authorList>
            <person name="Peterson S.W."/>
        </authorList>
    </citation>
    <scope>NUCLEOTIDE SEQUENCE [LARGE SCALE GENOMIC DNA]</scope>
    <source>
        <strain evidence="4 5">ATCC 17233</strain>
    </source>
</reference>
<keyword evidence="2" id="KW-0472">Membrane</keyword>
<evidence type="ECO:0000259" key="3">
    <source>
        <dbReference type="Pfam" id="PF13529"/>
    </source>
</evidence>
<accession>A0A1T4N1F4</accession>
<evidence type="ECO:0000313" key="5">
    <source>
        <dbReference type="Proteomes" id="UP000189857"/>
    </source>
</evidence>
<dbReference type="Pfam" id="PF13529">
    <property type="entry name" value="Peptidase_C39_2"/>
    <property type="match status" value="1"/>
</dbReference>
<evidence type="ECO:0000313" key="4">
    <source>
        <dbReference type="EMBL" id="SJZ73210.1"/>
    </source>
</evidence>
<dbReference type="RefSeq" id="WP_078787264.1">
    <property type="nucleotide sequence ID" value="NZ_FMTO01000007.1"/>
</dbReference>
<sequence length="480" mass="53561">MNKFENNNGQNSNPLYYESNYGVDEKRQDIEMGQMVMGVTGTTGGRGSNPQTPSGDSRAPEIKVEPRRNPKNPEQRRPVRANGKGVPQKAPQNGRPRTEMKTAGRVPVAGNAAGERPVRKQAPRPNEGQPRRSNQANPSINRKPQDVRREAAASRYGKNTKDNKKSSSNNSKMLLTIAIGLMVVNAVFLAVNITAYKNNATEKKIIQRQYSEKEADLVVRETDVSERDKELSSLSEELEQYNTEDELRSSIKSEFSDLSEEDLKKVFEIYGNLSKYPEDLIRLLHKNHETLNYVYDYPANGQKPVNNDISAEMKDVEAGKVPLFLQWDERWGYMKYGDGYMSNNGCGPTSLSMVVVYLTGDSDYTPAKIAEFAEESNLYVDGAGTAWSLLSEKCTVFGVYAEEVGLDEDAMAEAVTNGHPIVACVGEGDFTTGGHFIVITGYKDGKFTVNDPNSVIRTNKTWDFDTLSKQIDGIWAYYKY</sequence>
<protein>
    <submittedName>
        <fullName evidence="4">Peptidase_C39 like family protein</fullName>
    </submittedName>
</protein>
<dbReference type="Gene3D" id="3.90.70.10">
    <property type="entry name" value="Cysteine proteinases"/>
    <property type="match status" value="1"/>
</dbReference>
<evidence type="ECO:0000256" key="2">
    <source>
        <dbReference type="SAM" id="Phobius"/>
    </source>
</evidence>
<feature type="compositionally biased region" description="Basic and acidic residues" evidence="1">
    <location>
        <begin position="58"/>
        <end position="77"/>
    </location>
</feature>
<keyword evidence="5" id="KW-1185">Reference proteome</keyword>
<gene>
    <name evidence="4" type="ORF">SAMN02745110_01426</name>
</gene>